<gene>
    <name evidence="3" type="ORF">AB5J48_00295</name>
</gene>
<dbReference type="InterPro" id="IPR001031">
    <property type="entry name" value="Thioesterase"/>
</dbReference>
<dbReference type="GeneID" id="303249263"/>
<dbReference type="InterPro" id="IPR029058">
    <property type="entry name" value="AB_hydrolase_fold"/>
</dbReference>
<comment type="similarity">
    <text evidence="1">Belongs to the thioesterase family.</text>
</comment>
<accession>A0AB39NGN0</accession>
<dbReference type="PANTHER" id="PTHR11487:SF0">
    <property type="entry name" value="S-ACYL FATTY ACID SYNTHASE THIOESTERASE, MEDIUM CHAIN"/>
    <property type="match status" value="1"/>
</dbReference>
<dbReference type="Pfam" id="PF00975">
    <property type="entry name" value="Thioesterase"/>
    <property type="match status" value="1"/>
</dbReference>
<dbReference type="GO" id="GO:0016787">
    <property type="term" value="F:hydrolase activity"/>
    <property type="evidence" value="ECO:0007669"/>
    <property type="project" value="UniProtKB-KW"/>
</dbReference>
<sequence>MEVEVRPTRPSSRWFRSFGDVTDPAGEVVCFPHAGGSAAMFQNWQRYTSALKITAVQLPGREVRLGERPFLEMTALVDALAPALAPLTGRPYAFFGHSMGALVAFEVLRRFRELELPLPSALFVSGRDAPQYADQERVHHLPDAELLARLRAWEGMEPQDLPTYEELVRLMLPTIRADLTLAETYVYVPGPPLPVPVRVLRGRRDPLVRDGDAGWARQTSADCSVHEFDGGHYFVQDQERSVVAHVGAALGVSAAREAGTQ</sequence>
<proteinExistence type="inferred from homology"/>
<name>A0AB39NGN0_9ACTN</name>
<reference evidence="3" key="1">
    <citation type="submission" date="2024-07" db="EMBL/GenBank/DDBJ databases">
        <authorList>
            <person name="Yu S.T."/>
        </authorList>
    </citation>
    <scope>NUCLEOTIDE SEQUENCE</scope>
    <source>
        <strain evidence="3">R17</strain>
    </source>
</reference>
<dbReference type="AlphaFoldDB" id="A0AB39NGN0"/>
<dbReference type="Gene3D" id="3.40.50.1820">
    <property type="entry name" value="alpha/beta hydrolase"/>
    <property type="match status" value="1"/>
</dbReference>
<protein>
    <submittedName>
        <fullName evidence="3">Alpha/beta fold hydrolase</fullName>
    </submittedName>
</protein>
<dbReference type="EMBL" id="CP163433">
    <property type="protein sequence ID" value="XDQ16653.1"/>
    <property type="molecule type" value="Genomic_DNA"/>
</dbReference>
<dbReference type="InterPro" id="IPR012223">
    <property type="entry name" value="TEII"/>
</dbReference>
<evidence type="ECO:0000256" key="1">
    <source>
        <dbReference type="ARBA" id="ARBA00007169"/>
    </source>
</evidence>
<organism evidence="3">
    <name type="scientific">Streptomyces sp. R17</name>
    <dbReference type="NCBI Taxonomy" id="3238626"/>
    <lineage>
        <taxon>Bacteria</taxon>
        <taxon>Bacillati</taxon>
        <taxon>Actinomycetota</taxon>
        <taxon>Actinomycetes</taxon>
        <taxon>Kitasatosporales</taxon>
        <taxon>Streptomycetaceae</taxon>
        <taxon>Streptomyces</taxon>
    </lineage>
</organism>
<evidence type="ECO:0000259" key="2">
    <source>
        <dbReference type="Pfam" id="PF00975"/>
    </source>
</evidence>
<evidence type="ECO:0000313" key="3">
    <source>
        <dbReference type="EMBL" id="XDQ16653.1"/>
    </source>
</evidence>
<dbReference type="GO" id="GO:0008610">
    <property type="term" value="P:lipid biosynthetic process"/>
    <property type="evidence" value="ECO:0007669"/>
    <property type="project" value="TreeGrafter"/>
</dbReference>
<keyword evidence="3" id="KW-0378">Hydrolase</keyword>
<dbReference type="RefSeq" id="WP_037817716.1">
    <property type="nucleotide sequence ID" value="NZ_CP163433.1"/>
</dbReference>
<dbReference type="SUPFAM" id="SSF53474">
    <property type="entry name" value="alpha/beta-Hydrolases"/>
    <property type="match status" value="1"/>
</dbReference>
<feature type="domain" description="Thioesterase" evidence="2">
    <location>
        <begin position="28"/>
        <end position="248"/>
    </location>
</feature>
<dbReference type="PANTHER" id="PTHR11487">
    <property type="entry name" value="THIOESTERASE"/>
    <property type="match status" value="1"/>
</dbReference>